<sequence>MNKSAVWGNYYSNGYLPWDTKAPSSHLLYYLNQCPSLIARKGNEDIFIPDCQPVKGEYKARQGQLLHICPDCQKMKPSQGLQTNCLELACGTGSSCIYMAKVFTMGRSIGLDLVAEAVSSSRSLAAEEGVLHNCAFMQADVFSLQTPGTRWDVEAAWALSQQQHKDLMELSAEASSALKKEEDIKDDSRSTRRSPPTFRAHPREATEMAVHTSSTSDVPLHSDAPPKPTYLFDFIYDCQAFHALRHVDEAAYLQLLHSSLKPGGLLMLLTGNANEPDCGPSVLTKQDLLLAFPDSLWEWVFLVQSRFDATPAYVAPGRDRLPLAWWGLVRKR</sequence>
<dbReference type="EMBL" id="BEGY01000011">
    <property type="protein sequence ID" value="GAX75304.1"/>
    <property type="molecule type" value="Genomic_DNA"/>
</dbReference>
<dbReference type="Pfam" id="PF13649">
    <property type="entry name" value="Methyltransf_25"/>
    <property type="match status" value="1"/>
</dbReference>
<protein>
    <recommendedName>
        <fullName evidence="2">Methyltransferase domain-containing protein</fullName>
    </recommendedName>
</protein>
<gene>
    <name evidence="3" type="ORF">CEUSTIGMA_g2749.t1</name>
</gene>
<dbReference type="InterPro" id="IPR029063">
    <property type="entry name" value="SAM-dependent_MTases_sf"/>
</dbReference>
<dbReference type="InterPro" id="IPR041698">
    <property type="entry name" value="Methyltransf_25"/>
</dbReference>
<evidence type="ECO:0000313" key="4">
    <source>
        <dbReference type="Proteomes" id="UP000232323"/>
    </source>
</evidence>
<dbReference type="STRING" id="1157962.A0A250WWU3"/>
<evidence type="ECO:0000313" key="3">
    <source>
        <dbReference type="EMBL" id="GAX75304.1"/>
    </source>
</evidence>
<feature type="region of interest" description="Disordered" evidence="1">
    <location>
        <begin position="177"/>
        <end position="221"/>
    </location>
</feature>
<dbReference type="OrthoDB" id="506498at2759"/>
<feature type="compositionally biased region" description="Basic and acidic residues" evidence="1">
    <location>
        <begin position="178"/>
        <end position="190"/>
    </location>
</feature>
<comment type="caution">
    <text evidence="3">The sequence shown here is derived from an EMBL/GenBank/DDBJ whole genome shotgun (WGS) entry which is preliminary data.</text>
</comment>
<feature type="domain" description="Methyltransferase" evidence="2">
    <location>
        <begin position="86"/>
        <end position="180"/>
    </location>
</feature>
<name>A0A250WWU3_9CHLO</name>
<accession>A0A250WWU3</accession>
<dbReference type="Proteomes" id="UP000232323">
    <property type="component" value="Unassembled WGS sequence"/>
</dbReference>
<keyword evidence="4" id="KW-1185">Reference proteome</keyword>
<reference evidence="3 4" key="1">
    <citation type="submission" date="2017-08" db="EMBL/GenBank/DDBJ databases">
        <title>Acidophilic green algal genome provides insights into adaptation to an acidic environment.</title>
        <authorList>
            <person name="Hirooka S."/>
            <person name="Hirose Y."/>
            <person name="Kanesaki Y."/>
            <person name="Higuchi S."/>
            <person name="Fujiwara T."/>
            <person name="Onuma R."/>
            <person name="Era A."/>
            <person name="Ohbayashi R."/>
            <person name="Uzuka A."/>
            <person name="Nozaki H."/>
            <person name="Yoshikawa H."/>
            <person name="Miyagishima S.Y."/>
        </authorList>
    </citation>
    <scope>NUCLEOTIDE SEQUENCE [LARGE SCALE GENOMIC DNA]</scope>
    <source>
        <strain evidence="3 4">NIES-2499</strain>
    </source>
</reference>
<dbReference type="AlphaFoldDB" id="A0A250WWU3"/>
<organism evidence="3 4">
    <name type="scientific">Chlamydomonas eustigma</name>
    <dbReference type="NCBI Taxonomy" id="1157962"/>
    <lineage>
        <taxon>Eukaryota</taxon>
        <taxon>Viridiplantae</taxon>
        <taxon>Chlorophyta</taxon>
        <taxon>core chlorophytes</taxon>
        <taxon>Chlorophyceae</taxon>
        <taxon>CS clade</taxon>
        <taxon>Chlamydomonadales</taxon>
        <taxon>Chlamydomonadaceae</taxon>
        <taxon>Chlamydomonas</taxon>
    </lineage>
</organism>
<evidence type="ECO:0000259" key="2">
    <source>
        <dbReference type="Pfam" id="PF13649"/>
    </source>
</evidence>
<dbReference type="SUPFAM" id="SSF53335">
    <property type="entry name" value="S-adenosyl-L-methionine-dependent methyltransferases"/>
    <property type="match status" value="1"/>
</dbReference>
<dbReference type="Gene3D" id="3.40.50.150">
    <property type="entry name" value="Vaccinia Virus protein VP39"/>
    <property type="match status" value="2"/>
</dbReference>
<evidence type="ECO:0000256" key="1">
    <source>
        <dbReference type="SAM" id="MobiDB-lite"/>
    </source>
</evidence>
<proteinExistence type="predicted"/>